<comment type="caution">
    <text evidence="1">The sequence shown here is derived from an EMBL/GenBank/DDBJ whole genome shotgun (WGS) entry which is preliminary data.</text>
</comment>
<evidence type="ECO:0000313" key="1">
    <source>
        <dbReference type="EMBL" id="MBT9431347.1"/>
    </source>
</evidence>
<dbReference type="RefSeq" id="WP_215668486.1">
    <property type="nucleotide sequence ID" value="NZ_JAFJYC010000001.1"/>
</dbReference>
<keyword evidence="2" id="KW-1185">Reference proteome</keyword>
<reference evidence="1 2" key="1">
    <citation type="journal article" date="2021" name="Genome Biol. Evol.">
        <title>The evolution of interdependence in a four-way mealybug symbiosis.</title>
        <authorList>
            <person name="Garber A.I."/>
            <person name="Kupper M."/>
            <person name="Laetsch D.R."/>
            <person name="Weldon S.R."/>
            <person name="Ladinsky M.S."/>
            <person name="Bjorkman P.J."/>
            <person name="McCutcheon J.P."/>
        </authorList>
    </citation>
    <scope>NUCLEOTIDE SEQUENCE [LARGE SCALE GENOMIC DNA]</scope>
    <source>
        <strain evidence="1">SOD</strain>
    </source>
</reference>
<protein>
    <submittedName>
        <fullName evidence="1">Uncharacterized protein</fullName>
    </submittedName>
</protein>
<dbReference type="EMBL" id="JAFJYC010000001">
    <property type="protein sequence ID" value="MBT9431347.1"/>
    <property type="molecule type" value="Genomic_DNA"/>
</dbReference>
<organism evidence="1 2">
    <name type="scientific">Candidatus Sodalis endolongispinus</name>
    <dbReference type="NCBI Taxonomy" id="2812662"/>
    <lineage>
        <taxon>Bacteria</taxon>
        <taxon>Pseudomonadati</taxon>
        <taxon>Pseudomonadota</taxon>
        <taxon>Gammaproteobacteria</taxon>
        <taxon>Enterobacterales</taxon>
        <taxon>Bruguierivoracaceae</taxon>
        <taxon>Sodalis</taxon>
    </lineage>
</organism>
<dbReference type="Proteomes" id="UP000811282">
    <property type="component" value="Unassembled WGS sequence"/>
</dbReference>
<accession>A0ABS5Y8T7</accession>
<gene>
    <name evidence="1" type="ORF">JZM24_02780</name>
</gene>
<name>A0ABS5Y8T7_9GAMM</name>
<evidence type="ECO:0000313" key="2">
    <source>
        <dbReference type="Proteomes" id="UP000811282"/>
    </source>
</evidence>
<proteinExistence type="predicted"/>
<sequence>MKDIIAPIDSEDGLFHDGDPTGDVRGTVLYAQWLNAMQGAVIDTQTEHKNILAAAGMQPNPAQNSQLAEAIKGLIQQSQEENSSQSLLKRNNGADIPDKAAFVAHLGLKETVEQATRWINVPVARLTAVCRSPIRSMSATAIQG</sequence>